<feature type="transmembrane region" description="Helical" evidence="1">
    <location>
        <begin position="46"/>
        <end position="73"/>
    </location>
</feature>
<sequence length="76" mass="8823">MPPVERCSKLDLLLALFGLFHLFLRRLFFLLIFFPSFRISVSSVLFLSFGLLNLLIAALSILQTVLAAFRFFFFFV</sequence>
<name>A0A5J5F3S6_9PEZI</name>
<accession>A0A5J5F3S6</accession>
<dbReference type="AlphaFoldDB" id="A0A5J5F3S6"/>
<dbReference type="Proteomes" id="UP000326924">
    <property type="component" value="Unassembled WGS sequence"/>
</dbReference>
<dbReference type="InParanoid" id="A0A5J5F3S6"/>
<reference evidence="2 3" key="1">
    <citation type="submission" date="2019-09" db="EMBL/GenBank/DDBJ databases">
        <title>Draft genome of the ectomycorrhizal ascomycete Sphaerosporella brunnea.</title>
        <authorList>
            <consortium name="DOE Joint Genome Institute"/>
            <person name="Benucci G.M."/>
            <person name="Marozzi G."/>
            <person name="Antonielli L."/>
            <person name="Sanchez S."/>
            <person name="Marco P."/>
            <person name="Wang X."/>
            <person name="Falini L.B."/>
            <person name="Barry K."/>
            <person name="Haridas S."/>
            <person name="Lipzen A."/>
            <person name="Labutti K."/>
            <person name="Grigoriev I.V."/>
            <person name="Murat C."/>
            <person name="Martin F."/>
            <person name="Albertini E."/>
            <person name="Donnini D."/>
            <person name="Bonito G."/>
        </authorList>
    </citation>
    <scope>NUCLEOTIDE SEQUENCE [LARGE SCALE GENOMIC DNA]</scope>
    <source>
        <strain evidence="2 3">Sb_GMNB300</strain>
    </source>
</reference>
<evidence type="ECO:0000313" key="2">
    <source>
        <dbReference type="EMBL" id="KAA8910754.1"/>
    </source>
</evidence>
<evidence type="ECO:0000313" key="3">
    <source>
        <dbReference type="Proteomes" id="UP000326924"/>
    </source>
</evidence>
<keyword evidence="1" id="KW-0812">Transmembrane</keyword>
<dbReference type="EMBL" id="VXIS01000042">
    <property type="protein sequence ID" value="KAA8910754.1"/>
    <property type="molecule type" value="Genomic_DNA"/>
</dbReference>
<proteinExistence type="predicted"/>
<keyword evidence="3" id="KW-1185">Reference proteome</keyword>
<organism evidence="2 3">
    <name type="scientific">Sphaerosporella brunnea</name>
    <dbReference type="NCBI Taxonomy" id="1250544"/>
    <lineage>
        <taxon>Eukaryota</taxon>
        <taxon>Fungi</taxon>
        <taxon>Dikarya</taxon>
        <taxon>Ascomycota</taxon>
        <taxon>Pezizomycotina</taxon>
        <taxon>Pezizomycetes</taxon>
        <taxon>Pezizales</taxon>
        <taxon>Pyronemataceae</taxon>
        <taxon>Sphaerosporella</taxon>
    </lineage>
</organism>
<comment type="caution">
    <text evidence="2">The sequence shown here is derived from an EMBL/GenBank/DDBJ whole genome shotgun (WGS) entry which is preliminary data.</text>
</comment>
<keyword evidence="1" id="KW-1133">Transmembrane helix</keyword>
<protein>
    <submittedName>
        <fullName evidence="2">Uncharacterized protein</fullName>
    </submittedName>
</protein>
<feature type="non-terminal residue" evidence="2">
    <location>
        <position position="76"/>
    </location>
</feature>
<gene>
    <name evidence="2" type="ORF">FN846DRAFT_937650</name>
</gene>
<evidence type="ECO:0000256" key="1">
    <source>
        <dbReference type="SAM" id="Phobius"/>
    </source>
</evidence>
<keyword evidence="1" id="KW-0472">Membrane</keyword>
<feature type="transmembrane region" description="Helical" evidence="1">
    <location>
        <begin position="12"/>
        <end position="34"/>
    </location>
</feature>